<dbReference type="Proteomes" id="UP000274920">
    <property type="component" value="Unassembled WGS sequence"/>
</dbReference>
<name>A0A426DMN7_9FIRM</name>
<proteinExistence type="predicted"/>
<sequence>MEFEEILFRAKQGEKVAIKQILEMIRPMLVRNALVEGVFDEDLYQELILETLKCIRYFRKLE</sequence>
<comment type="caution">
    <text evidence="2">The sequence shown here is derived from an EMBL/GenBank/DDBJ whole genome shotgun (WGS) entry which is preliminary data.</text>
</comment>
<evidence type="ECO:0000313" key="3">
    <source>
        <dbReference type="Proteomes" id="UP000274920"/>
    </source>
</evidence>
<dbReference type="AlphaFoldDB" id="A0A426DMN7"/>
<dbReference type="Pfam" id="PF12645">
    <property type="entry name" value="HTH_16"/>
    <property type="match status" value="1"/>
</dbReference>
<dbReference type="RefSeq" id="WP_125129238.1">
    <property type="nucleotide sequence ID" value="NZ_RHJS01000002.1"/>
</dbReference>
<evidence type="ECO:0000259" key="1">
    <source>
        <dbReference type="Pfam" id="PF12645"/>
    </source>
</evidence>
<feature type="domain" description="Helix-turn-helix conjugative transposon-like" evidence="1">
    <location>
        <begin position="5"/>
        <end position="59"/>
    </location>
</feature>
<accession>A0A426DMN7</accession>
<dbReference type="InterPro" id="IPR024760">
    <property type="entry name" value="HTH_dom_conjug_TS-like"/>
</dbReference>
<organism evidence="2 3">
    <name type="scientific">Schaedlerella arabinosiphila</name>
    <dbReference type="NCBI Taxonomy" id="2044587"/>
    <lineage>
        <taxon>Bacteria</taxon>
        <taxon>Bacillati</taxon>
        <taxon>Bacillota</taxon>
        <taxon>Clostridia</taxon>
        <taxon>Lachnospirales</taxon>
        <taxon>Lachnospiraceae</taxon>
        <taxon>Schaedlerella</taxon>
    </lineage>
</organism>
<dbReference type="EMBL" id="RHJS01000002">
    <property type="protein sequence ID" value="RRK34067.1"/>
    <property type="molecule type" value="Genomic_DNA"/>
</dbReference>
<gene>
    <name evidence="2" type="ORF">EBB54_24005</name>
</gene>
<evidence type="ECO:0000313" key="2">
    <source>
        <dbReference type="EMBL" id="RRK34067.1"/>
    </source>
</evidence>
<protein>
    <submittedName>
        <fullName evidence="2">Helix-turn-helix domain-containing protein</fullName>
    </submittedName>
</protein>
<reference evidence="2" key="1">
    <citation type="submission" date="2018-10" db="EMBL/GenBank/DDBJ databases">
        <title>Schaedlerella arabinophila gen. nov. sp. nov., isolated from the mouse intestinal tract and comparative analysis with the genome of the closely related altered Schaedler flora strain ASF502.</title>
        <authorList>
            <person name="Miyake S."/>
            <person name="Soh M."/>
            <person name="Seedorf H."/>
        </authorList>
    </citation>
    <scope>NUCLEOTIDE SEQUENCE [LARGE SCALE GENOMIC DNA]</scope>
    <source>
        <strain evidence="2">DSM 106076</strain>
    </source>
</reference>
<keyword evidence="3" id="KW-1185">Reference proteome</keyword>